<evidence type="ECO:0000313" key="1">
    <source>
        <dbReference type="EMBL" id="QIM19388.1"/>
    </source>
</evidence>
<sequence>MLSTRVISEAQAQLRTYGQLRASGLNRRGVERALADGLLRRVSRDSYVDAEYWRQTTSEIRHLIQMLAALARAEKPPVFSHHSAAILHRLPLFQFRDEPLHMTALQGPRVNSKGKIVRHIGRLEADDLIQIGPFLCTSLMRTAVDVARVASLEVGLGSMDAALRRDGKSMQRQRDWLRAAQQHVSKVKGMRGNAAARTVLARANGSAESVAESVSRLYLEDFGFDVATQVAVRSPYGGRPYRVDFELFGLGVFGEVDGVVKYTDPEMTRGKTANQLVIEEKQREDWIRGVTSYRMIRWGMPHLRTRGVFRDRLISFGIAIPVRRRPVSSLSTHPSLPSAPKDRGT</sequence>
<proteinExistence type="predicted"/>
<protein>
    <recommendedName>
        <fullName evidence="3">Transcriptional regulator, AbiEi antitoxin, Type IV TA system</fullName>
    </recommendedName>
</protein>
<reference evidence="1 2" key="1">
    <citation type="submission" date="2020-03" db="EMBL/GenBank/DDBJ databases">
        <title>Leucobacter sp. nov., isolated from beetles.</title>
        <authorList>
            <person name="Hyun D.-W."/>
            <person name="Bae J.-W."/>
        </authorList>
    </citation>
    <scope>NUCLEOTIDE SEQUENCE [LARGE SCALE GENOMIC DNA]</scope>
    <source>
        <strain evidence="1 2">HDW9A</strain>
    </source>
</reference>
<evidence type="ECO:0008006" key="3">
    <source>
        <dbReference type="Google" id="ProtNLM"/>
    </source>
</evidence>
<name>A0ABX6K0K1_9MICO</name>
<gene>
    <name evidence="1" type="ORF">G7066_13835</name>
</gene>
<organism evidence="1 2">
    <name type="scientific">Leucobacter coleopterorum</name>
    <dbReference type="NCBI Taxonomy" id="2714933"/>
    <lineage>
        <taxon>Bacteria</taxon>
        <taxon>Bacillati</taxon>
        <taxon>Actinomycetota</taxon>
        <taxon>Actinomycetes</taxon>
        <taxon>Micrococcales</taxon>
        <taxon>Microbacteriaceae</taxon>
        <taxon>Leucobacter</taxon>
    </lineage>
</organism>
<dbReference type="RefSeq" id="WP_166331630.1">
    <property type="nucleotide sequence ID" value="NZ_CP049933.1"/>
</dbReference>
<dbReference type="EMBL" id="CP049933">
    <property type="protein sequence ID" value="QIM19388.1"/>
    <property type="molecule type" value="Genomic_DNA"/>
</dbReference>
<evidence type="ECO:0000313" key="2">
    <source>
        <dbReference type="Proteomes" id="UP000503441"/>
    </source>
</evidence>
<dbReference type="Proteomes" id="UP000503441">
    <property type="component" value="Chromosome"/>
</dbReference>
<accession>A0ABX6K0K1</accession>
<keyword evidence="2" id="KW-1185">Reference proteome</keyword>